<keyword evidence="7" id="KW-1185">Reference proteome</keyword>
<comment type="similarity">
    <text evidence="3">Belongs to the HNH nuclease family.</text>
</comment>
<dbReference type="GO" id="GO:0016787">
    <property type="term" value="F:hydrolase activity"/>
    <property type="evidence" value="ECO:0007669"/>
    <property type="project" value="UniProtKB-KW"/>
</dbReference>
<keyword evidence="2" id="KW-0378">Hydrolase</keyword>
<dbReference type="Gene3D" id="1.10.30.50">
    <property type="match status" value="1"/>
</dbReference>
<protein>
    <recommendedName>
        <fullName evidence="4">Putative HNH nuclease YajD</fullName>
    </recommendedName>
</protein>
<dbReference type="RefSeq" id="WP_104320433.1">
    <property type="nucleotide sequence ID" value="NZ_PSSX01000001.1"/>
</dbReference>
<dbReference type="GO" id="GO:0005829">
    <property type="term" value="C:cytosol"/>
    <property type="evidence" value="ECO:0007669"/>
    <property type="project" value="TreeGrafter"/>
</dbReference>
<name>A0A2S5ZFL5_9GAMM</name>
<organism evidence="6 7">
    <name type="scientific">Marinobacter maroccanus</name>
    <dbReference type="NCBI Taxonomy" id="2055143"/>
    <lineage>
        <taxon>Bacteria</taxon>
        <taxon>Pseudomonadati</taxon>
        <taxon>Pseudomonadota</taxon>
        <taxon>Gammaproteobacteria</taxon>
        <taxon>Pseudomonadales</taxon>
        <taxon>Marinobacteraceae</taxon>
        <taxon>Marinobacter</taxon>
    </lineage>
</organism>
<evidence type="ECO:0000313" key="7">
    <source>
        <dbReference type="Proteomes" id="UP000239917"/>
    </source>
</evidence>
<evidence type="ECO:0000256" key="4">
    <source>
        <dbReference type="ARBA" id="ARBA00040194"/>
    </source>
</evidence>
<dbReference type="Pfam" id="PF01844">
    <property type="entry name" value="HNH"/>
    <property type="match status" value="1"/>
</dbReference>
<dbReference type="AlphaFoldDB" id="A0A2S5ZFL5"/>
<sequence>MPQAIPRPCRTGTCSNVTTNRNGYCEEHQAKASGWLNQDRGSSSQRGYGGRWKRIRVRIMRRDKALCQPCKAEGKVMPAVAVDHIVPKAEGGTDADENLQAICKLCHKLKTEEESRRARGRGQNFQA</sequence>
<keyword evidence="6" id="KW-0255">Endonuclease</keyword>
<evidence type="ECO:0000256" key="1">
    <source>
        <dbReference type="ARBA" id="ARBA00022722"/>
    </source>
</evidence>
<evidence type="ECO:0000256" key="3">
    <source>
        <dbReference type="ARBA" id="ARBA00038412"/>
    </source>
</evidence>
<evidence type="ECO:0000256" key="2">
    <source>
        <dbReference type="ARBA" id="ARBA00022801"/>
    </source>
</evidence>
<dbReference type="GO" id="GO:0008270">
    <property type="term" value="F:zinc ion binding"/>
    <property type="evidence" value="ECO:0007669"/>
    <property type="project" value="InterPro"/>
</dbReference>
<dbReference type="InterPro" id="IPR002711">
    <property type="entry name" value="HNH"/>
</dbReference>
<accession>A0A2S5ZFL5</accession>
<reference evidence="6 7" key="1">
    <citation type="submission" date="2018-01" db="EMBL/GenBank/DDBJ databases">
        <title>Complete genome sequences of the type strains of Marinobacter flavimaris and Marinobacter maroccanus.</title>
        <authorList>
            <person name="Palau M."/>
            <person name="Boujida N."/>
            <person name="Manresa A."/>
            <person name="Minana-Galbis D."/>
        </authorList>
    </citation>
    <scope>NUCLEOTIDE SEQUENCE [LARGE SCALE GENOMIC DNA]</scope>
    <source>
        <strain evidence="6 7">N4</strain>
    </source>
</reference>
<dbReference type="Proteomes" id="UP000239917">
    <property type="component" value="Unassembled WGS sequence"/>
</dbReference>
<dbReference type="SMART" id="SM00507">
    <property type="entry name" value="HNHc"/>
    <property type="match status" value="1"/>
</dbReference>
<dbReference type="OrthoDB" id="9784774at2"/>
<proteinExistence type="inferred from homology"/>
<dbReference type="CDD" id="cd00085">
    <property type="entry name" value="HNHc"/>
    <property type="match status" value="1"/>
</dbReference>
<feature type="domain" description="HNH nuclease" evidence="5">
    <location>
        <begin position="54"/>
        <end position="108"/>
    </location>
</feature>
<comment type="caution">
    <text evidence="6">The sequence shown here is derived from an EMBL/GenBank/DDBJ whole genome shotgun (WGS) entry which is preliminary data.</text>
</comment>
<dbReference type="EMBL" id="PSSX01000001">
    <property type="protein sequence ID" value="PPI86195.1"/>
    <property type="molecule type" value="Genomic_DNA"/>
</dbReference>
<dbReference type="InterPro" id="IPR003615">
    <property type="entry name" value="HNH_nuc"/>
</dbReference>
<dbReference type="PANTHER" id="PTHR41286">
    <property type="entry name" value="HNH NUCLEASE YAJD-RELATED"/>
    <property type="match status" value="1"/>
</dbReference>
<dbReference type="GO" id="GO:0003676">
    <property type="term" value="F:nucleic acid binding"/>
    <property type="evidence" value="ECO:0007669"/>
    <property type="project" value="InterPro"/>
</dbReference>
<evidence type="ECO:0000313" key="6">
    <source>
        <dbReference type="EMBL" id="PPI86195.1"/>
    </source>
</evidence>
<keyword evidence="1" id="KW-0540">Nuclease</keyword>
<dbReference type="PANTHER" id="PTHR41286:SF1">
    <property type="entry name" value="HNH NUCLEASE YAJD-RELATED"/>
    <property type="match status" value="1"/>
</dbReference>
<dbReference type="GO" id="GO:0004519">
    <property type="term" value="F:endonuclease activity"/>
    <property type="evidence" value="ECO:0007669"/>
    <property type="project" value="UniProtKB-KW"/>
</dbReference>
<gene>
    <name evidence="6" type="ORF">KEHDKFFH_02425</name>
</gene>
<evidence type="ECO:0000259" key="5">
    <source>
        <dbReference type="SMART" id="SM00507"/>
    </source>
</evidence>